<accession>A0A1I5IU36</accession>
<name>A0A1I5IU36_9PSEU</name>
<evidence type="ECO:0000313" key="2">
    <source>
        <dbReference type="EMBL" id="SFO63671.1"/>
    </source>
</evidence>
<protein>
    <submittedName>
        <fullName evidence="2">Uncharacterized protein</fullName>
    </submittedName>
</protein>
<evidence type="ECO:0000313" key="3">
    <source>
        <dbReference type="Proteomes" id="UP000199137"/>
    </source>
</evidence>
<gene>
    <name evidence="2" type="ORF">SAMN05421854_102672</name>
</gene>
<dbReference type="STRING" id="112413.SAMN05421854_102672"/>
<reference evidence="2 3" key="1">
    <citation type="submission" date="2016-10" db="EMBL/GenBank/DDBJ databases">
        <authorList>
            <person name="de Groot N.N."/>
        </authorList>
    </citation>
    <scope>NUCLEOTIDE SEQUENCE [LARGE SCALE GENOMIC DNA]</scope>
    <source>
        <strain evidence="2 3">DSM 44637</strain>
    </source>
</reference>
<dbReference type="OrthoDB" id="3600811at2"/>
<feature type="region of interest" description="Disordered" evidence="1">
    <location>
        <begin position="84"/>
        <end position="121"/>
    </location>
</feature>
<feature type="compositionally biased region" description="Basic and acidic residues" evidence="1">
    <location>
        <begin position="104"/>
        <end position="120"/>
    </location>
</feature>
<dbReference type="Proteomes" id="UP000199137">
    <property type="component" value="Unassembled WGS sequence"/>
</dbReference>
<evidence type="ECO:0000256" key="1">
    <source>
        <dbReference type="SAM" id="MobiDB-lite"/>
    </source>
</evidence>
<organism evidence="2 3">
    <name type="scientific">Amycolatopsis rubida</name>
    <dbReference type="NCBI Taxonomy" id="112413"/>
    <lineage>
        <taxon>Bacteria</taxon>
        <taxon>Bacillati</taxon>
        <taxon>Actinomycetota</taxon>
        <taxon>Actinomycetes</taxon>
        <taxon>Pseudonocardiales</taxon>
        <taxon>Pseudonocardiaceae</taxon>
        <taxon>Amycolatopsis</taxon>
    </lineage>
</organism>
<dbReference type="AlphaFoldDB" id="A0A1I5IU36"/>
<dbReference type="EMBL" id="FOWC01000002">
    <property type="protein sequence ID" value="SFO63671.1"/>
    <property type="molecule type" value="Genomic_DNA"/>
</dbReference>
<proteinExistence type="predicted"/>
<dbReference type="RefSeq" id="WP_143132414.1">
    <property type="nucleotide sequence ID" value="NZ_FOWC01000002.1"/>
</dbReference>
<sequence length="297" mass="33423">MTDSVQAMATRYFRQRENPFFIELVRAARSGRPPGEDLSADDAAGALHLVPGVRHDLDRAEVTLIESVLDRGWTWEQLGAEYGNRSKQAMQQHYRRRGGNRSWPAKERPPRTEPPHRLTDEDLDPADVAKVREAISALLATAHDVAETHTVDGTWTAGEPILEEISAVGLDPLPRLEVACRTAAGAIEDMVAAGWERRDPGWTERRRLSWTVRLEDEMRDMASWLDREPQGRLLPRLDRPLAVGTTTTERADHVEIAAGDVAQVQESINLTLARLEAHRAVFDQVIDELKRRRAELS</sequence>